<evidence type="ECO:0000256" key="3">
    <source>
        <dbReference type="ARBA" id="ARBA00023163"/>
    </source>
</evidence>
<feature type="domain" description="Response regulatory" evidence="6">
    <location>
        <begin position="3"/>
        <end position="120"/>
    </location>
</feature>
<dbReference type="GO" id="GO:0043565">
    <property type="term" value="F:sequence-specific DNA binding"/>
    <property type="evidence" value="ECO:0007669"/>
    <property type="project" value="InterPro"/>
</dbReference>
<dbReference type="InterPro" id="IPR009057">
    <property type="entry name" value="Homeodomain-like_sf"/>
</dbReference>
<keyword evidence="8" id="KW-1185">Reference proteome</keyword>
<keyword evidence="4" id="KW-0597">Phosphoprotein</keyword>
<name>A0A940PAX7_9ENTE</name>
<comment type="caution">
    <text evidence="7">The sequence shown here is derived from an EMBL/GenBank/DDBJ whole genome shotgun (WGS) entry which is preliminary data.</text>
</comment>
<accession>A0A940PAX7</accession>
<dbReference type="InterPro" id="IPR011006">
    <property type="entry name" value="CheY-like_superfamily"/>
</dbReference>
<dbReference type="CDD" id="cd17536">
    <property type="entry name" value="REC_YesN-like"/>
    <property type="match status" value="1"/>
</dbReference>
<dbReference type="SUPFAM" id="SSF52172">
    <property type="entry name" value="CheY-like"/>
    <property type="match status" value="1"/>
</dbReference>
<dbReference type="GO" id="GO:0000160">
    <property type="term" value="P:phosphorelay signal transduction system"/>
    <property type="evidence" value="ECO:0007669"/>
    <property type="project" value="InterPro"/>
</dbReference>
<protein>
    <submittedName>
        <fullName evidence="7">Response regulator</fullName>
    </submittedName>
</protein>
<evidence type="ECO:0000313" key="7">
    <source>
        <dbReference type="EMBL" id="MBP1041649.1"/>
    </source>
</evidence>
<keyword evidence="2" id="KW-0238">DNA-binding</keyword>
<keyword evidence="1" id="KW-0805">Transcription regulation</keyword>
<dbReference type="Gene3D" id="1.10.10.60">
    <property type="entry name" value="Homeodomain-like"/>
    <property type="match status" value="2"/>
</dbReference>
<dbReference type="Gene3D" id="3.40.50.2300">
    <property type="match status" value="1"/>
</dbReference>
<evidence type="ECO:0000256" key="4">
    <source>
        <dbReference type="PROSITE-ProRule" id="PRU00169"/>
    </source>
</evidence>
<evidence type="ECO:0000313" key="8">
    <source>
        <dbReference type="Proteomes" id="UP000674938"/>
    </source>
</evidence>
<gene>
    <name evidence="7" type="ORF">I6N95_11585</name>
</gene>
<dbReference type="AlphaFoldDB" id="A0A940PAX7"/>
<reference evidence="7" key="1">
    <citation type="submission" date="2020-12" db="EMBL/GenBank/DDBJ databases">
        <title>Vagococcus allomyrinae sp. nov. and Enterococcus lavae sp. nov., isolated from the larvae of Allomyrina dichotoma.</title>
        <authorList>
            <person name="Lee S.D."/>
        </authorList>
    </citation>
    <scope>NUCLEOTIDE SEQUENCE</scope>
    <source>
        <strain evidence="7">BWB3-3</strain>
    </source>
</reference>
<dbReference type="InterPro" id="IPR018060">
    <property type="entry name" value="HTH_AraC"/>
</dbReference>
<dbReference type="SMART" id="SM00342">
    <property type="entry name" value="HTH_ARAC"/>
    <property type="match status" value="1"/>
</dbReference>
<dbReference type="SMART" id="SM00448">
    <property type="entry name" value="REC"/>
    <property type="match status" value="1"/>
</dbReference>
<evidence type="ECO:0000259" key="5">
    <source>
        <dbReference type="PROSITE" id="PS01124"/>
    </source>
</evidence>
<evidence type="ECO:0000259" key="6">
    <source>
        <dbReference type="PROSITE" id="PS50110"/>
    </source>
</evidence>
<dbReference type="PROSITE" id="PS50110">
    <property type="entry name" value="RESPONSE_REGULATORY"/>
    <property type="match status" value="1"/>
</dbReference>
<dbReference type="EMBL" id="JAEEGA010000007">
    <property type="protein sequence ID" value="MBP1041649.1"/>
    <property type="molecule type" value="Genomic_DNA"/>
</dbReference>
<dbReference type="GO" id="GO:0003700">
    <property type="term" value="F:DNA-binding transcription factor activity"/>
    <property type="evidence" value="ECO:0007669"/>
    <property type="project" value="InterPro"/>
</dbReference>
<dbReference type="Pfam" id="PF12833">
    <property type="entry name" value="HTH_18"/>
    <property type="match status" value="1"/>
</dbReference>
<proteinExistence type="predicted"/>
<dbReference type="PANTHER" id="PTHR43280:SF34">
    <property type="entry name" value="ARAC-FAMILY TRANSCRIPTIONAL REGULATOR"/>
    <property type="match status" value="1"/>
</dbReference>
<feature type="domain" description="HTH araC/xylS-type" evidence="5">
    <location>
        <begin position="142"/>
        <end position="240"/>
    </location>
</feature>
<dbReference type="PROSITE" id="PS01124">
    <property type="entry name" value="HTH_ARAC_FAMILY_2"/>
    <property type="match status" value="1"/>
</dbReference>
<dbReference type="InterPro" id="IPR001789">
    <property type="entry name" value="Sig_transdc_resp-reg_receiver"/>
</dbReference>
<dbReference type="Pfam" id="PF00072">
    <property type="entry name" value="Response_reg"/>
    <property type="match status" value="1"/>
</dbReference>
<evidence type="ECO:0000256" key="2">
    <source>
        <dbReference type="ARBA" id="ARBA00023125"/>
    </source>
</evidence>
<evidence type="ECO:0000256" key="1">
    <source>
        <dbReference type="ARBA" id="ARBA00023015"/>
    </source>
</evidence>
<keyword evidence="3" id="KW-0804">Transcription</keyword>
<dbReference type="RefSeq" id="WP_209527896.1">
    <property type="nucleotide sequence ID" value="NZ_JAEEGA010000007.1"/>
</dbReference>
<feature type="modified residue" description="4-aspartylphosphate" evidence="4">
    <location>
        <position position="55"/>
    </location>
</feature>
<sequence>MSGILIVEDEDIEREFLATIVEKEVGTAFDVWTCITGNQAIELAKEKQPNIIFMDILIPEKDGLSALKIIKTFLPDVKVVVLSAFSDFSYAQKAIELNVNKYLLKPANPREIVAVLVELIALTSSEMPKEEPEQANYQSFIKEAIQFIEDKYRTQLTLEIVAAHVFMTPQYFSRVFKKEVGVSYTDYVNHLRIKLACKLLKETNYPSYRISSECGFNDPSYFNRVFCNQMGITPIKYRKQL</sequence>
<dbReference type="SUPFAM" id="SSF46689">
    <property type="entry name" value="Homeodomain-like"/>
    <property type="match status" value="2"/>
</dbReference>
<organism evidence="7 8">
    <name type="scientific">Vagococcus allomyrinae</name>
    <dbReference type="NCBI Taxonomy" id="2794353"/>
    <lineage>
        <taxon>Bacteria</taxon>
        <taxon>Bacillati</taxon>
        <taxon>Bacillota</taxon>
        <taxon>Bacilli</taxon>
        <taxon>Lactobacillales</taxon>
        <taxon>Enterococcaceae</taxon>
        <taxon>Vagococcus</taxon>
    </lineage>
</organism>
<dbReference type="Proteomes" id="UP000674938">
    <property type="component" value="Unassembled WGS sequence"/>
</dbReference>
<dbReference type="PANTHER" id="PTHR43280">
    <property type="entry name" value="ARAC-FAMILY TRANSCRIPTIONAL REGULATOR"/>
    <property type="match status" value="1"/>
</dbReference>